<protein>
    <submittedName>
        <fullName evidence="7">3-hydroxyisobutyrate dehydrogenase</fullName>
    </submittedName>
</protein>
<dbReference type="EMBL" id="FORF01000006">
    <property type="protein sequence ID" value="SFI76970.1"/>
    <property type="molecule type" value="Genomic_DNA"/>
</dbReference>
<evidence type="ECO:0000313" key="8">
    <source>
        <dbReference type="Proteomes" id="UP000242763"/>
    </source>
</evidence>
<sequence>MAKVAFLGLGVMGYPMAAHLKNRGGHDVTVYNRTTAKAEQWVAEHGGNFATTPAEAARGMDFVFACVGNDDDLRSVTLGPDGAFQSMSRNAVFIDNTTASADVARELDAEARKLGFGFIDAPVSGGQAGAENGVLTVMCGGDEENFAKARPVIEAYARMIGLMGPAGSGQVTKMVNQICIAGLVQGLAEGIHFGKKAGLDIEKVIEVISKGAAGSWQMENRHKTMNAGQYDFGFAVDWMRKDLGICLAEADRNGASLPTTALIDQFYKDVQALGGARWDTSSLLARLER</sequence>
<dbReference type="PANTHER" id="PTHR43060:SF15">
    <property type="entry name" value="3-HYDROXYISOBUTYRATE DEHYDROGENASE-LIKE 1, MITOCHONDRIAL-RELATED"/>
    <property type="match status" value="1"/>
</dbReference>
<feature type="domain" description="3-hydroxyisobutyrate dehydrogenase-like NAD-binding" evidence="6">
    <location>
        <begin position="167"/>
        <end position="285"/>
    </location>
</feature>
<evidence type="ECO:0000313" key="7">
    <source>
        <dbReference type="EMBL" id="SFI76970.1"/>
    </source>
</evidence>
<dbReference type="PANTHER" id="PTHR43060">
    <property type="entry name" value="3-HYDROXYISOBUTYRATE DEHYDROGENASE-LIKE 1, MITOCHONDRIAL-RELATED"/>
    <property type="match status" value="1"/>
</dbReference>
<dbReference type="GO" id="GO:0051287">
    <property type="term" value="F:NAD binding"/>
    <property type="evidence" value="ECO:0007669"/>
    <property type="project" value="InterPro"/>
</dbReference>
<evidence type="ECO:0000256" key="1">
    <source>
        <dbReference type="ARBA" id="ARBA00009080"/>
    </source>
</evidence>
<evidence type="ECO:0000256" key="4">
    <source>
        <dbReference type="PIRSR" id="PIRSR000103-1"/>
    </source>
</evidence>
<dbReference type="STRING" id="1121003.SAMN03080618_01287"/>
<dbReference type="Proteomes" id="UP000242763">
    <property type="component" value="Unassembled WGS sequence"/>
</dbReference>
<keyword evidence="2" id="KW-0560">Oxidoreductase</keyword>
<keyword evidence="3" id="KW-0520">NAD</keyword>
<dbReference type="Gene3D" id="3.40.50.720">
    <property type="entry name" value="NAD(P)-binding Rossmann-like Domain"/>
    <property type="match status" value="1"/>
</dbReference>
<evidence type="ECO:0000259" key="5">
    <source>
        <dbReference type="Pfam" id="PF03446"/>
    </source>
</evidence>
<feature type="domain" description="6-phosphogluconate dehydrogenase NADP-binding" evidence="5">
    <location>
        <begin position="3"/>
        <end position="162"/>
    </location>
</feature>
<dbReference type="InterPro" id="IPR013328">
    <property type="entry name" value="6PGD_dom2"/>
</dbReference>
<dbReference type="GO" id="GO:0016491">
    <property type="term" value="F:oxidoreductase activity"/>
    <property type="evidence" value="ECO:0007669"/>
    <property type="project" value="UniProtKB-KW"/>
</dbReference>
<dbReference type="GO" id="GO:0050661">
    <property type="term" value="F:NADP binding"/>
    <property type="evidence" value="ECO:0007669"/>
    <property type="project" value="InterPro"/>
</dbReference>
<evidence type="ECO:0000256" key="3">
    <source>
        <dbReference type="ARBA" id="ARBA00023027"/>
    </source>
</evidence>
<dbReference type="AlphaFoldDB" id="A0A1I3KX37"/>
<name>A0A1I3KX37_9HYPH</name>
<dbReference type="InterPro" id="IPR036291">
    <property type="entry name" value="NAD(P)-bd_dom_sf"/>
</dbReference>
<dbReference type="InterPro" id="IPR015815">
    <property type="entry name" value="HIBADH-related"/>
</dbReference>
<organism evidence="7 8">
    <name type="scientific">Aquamicrobium aerolatum DSM 21857</name>
    <dbReference type="NCBI Taxonomy" id="1121003"/>
    <lineage>
        <taxon>Bacteria</taxon>
        <taxon>Pseudomonadati</taxon>
        <taxon>Pseudomonadota</taxon>
        <taxon>Alphaproteobacteria</taxon>
        <taxon>Hyphomicrobiales</taxon>
        <taxon>Phyllobacteriaceae</taxon>
        <taxon>Aerobium</taxon>
    </lineage>
</organism>
<comment type="similarity">
    <text evidence="1">Belongs to the HIBADH-related family.</text>
</comment>
<dbReference type="Pfam" id="PF14833">
    <property type="entry name" value="NAD_binding_11"/>
    <property type="match status" value="1"/>
</dbReference>
<dbReference type="InterPro" id="IPR006115">
    <property type="entry name" value="6PGDH_NADP-bd"/>
</dbReference>
<dbReference type="RefSeq" id="WP_091520016.1">
    <property type="nucleotide sequence ID" value="NZ_FORF01000006.1"/>
</dbReference>
<feature type="active site" evidence="4">
    <location>
        <position position="173"/>
    </location>
</feature>
<dbReference type="InterPro" id="IPR002204">
    <property type="entry name" value="3-OH-isobutyrate_DH-rel_CS"/>
</dbReference>
<dbReference type="Gene3D" id="1.10.1040.10">
    <property type="entry name" value="N-(1-d-carboxylethyl)-l-norvaline Dehydrogenase, domain 2"/>
    <property type="match status" value="1"/>
</dbReference>
<dbReference type="SUPFAM" id="SSF48179">
    <property type="entry name" value="6-phosphogluconate dehydrogenase C-terminal domain-like"/>
    <property type="match status" value="1"/>
</dbReference>
<reference evidence="8" key="1">
    <citation type="submission" date="2016-10" db="EMBL/GenBank/DDBJ databases">
        <authorList>
            <person name="Varghese N."/>
            <person name="Submissions S."/>
        </authorList>
    </citation>
    <scope>NUCLEOTIDE SEQUENCE [LARGE SCALE GENOMIC DNA]</scope>
    <source>
        <strain evidence="8">DSM 21857</strain>
    </source>
</reference>
<dbReference type="Pfam" id="PF03446">
    <property type="entry name" value="NAD_binding_2"/>
    <property type="match status" value="1"/>
</dbReference>
<dbReference type="PROSITE" id="PS00895">
    <property type="entry name" value="3_HYDROXYISOBUT_DH"/>
    <property type="match status" value="1"/>
</dbReference>
<dbReference type="GO" id="GO:0016054">
    <property type="term" value="P:organic acid catabolic process"/>
    <property type="evidence" value="ECO:0007669"/>
    <property type="project" value="UniProtKB-ARBA"/>
</dbReference>
<dbReference type="InterPro" id="IPR008927">
    <property type="entry name" value="6-PGluconate_DH-like_C_sf"/>
</dbReference>
<dbReference type="InterPro" id="IPR029154">
    <property type="entry name" value="HIBADH-like_NADP-bd"/>
</dbReference>
<evidence type="ECO:0000256" key="2">
    <source>
        <dbReference type="ARBA" id="ARBA00023002"/>
    </source>
</evidence>
<keyword evidence="8" id="KW-1185">Reference proteome</keyword>
<evidence type="ECO:0000259" key="6">
    <source>
        <dbReference type="Pfam" id="PF14833"/>
    </source>
</evidence>
<gene>
    <name evidence="7" type="ORF">SAMN03080618_01287</name>
</gene>
<proteinExistence type="inferred from homology"/>
<dbReference type="PIRSF" id="PIRSF000103">
    <property type="entry name" value="HIBADH"/>
    <property type="match status" value="1"/>
</dbReference>
<accession>A0A1I3KX37</accession>
<dbReference type="SUPFAM" id="SSF51735">
    <property type="entry name" value="NAD(P)-binding Rossmann-fold domains"/>
    <property type="match status" value="1"/>
</dbReference>
<dbReference type="OrthoDB" id="9812907at2"/>